<feature type="non-terminal residue" evidence="6">
    <location>
        <position position="1"/>
    </location>
</feature>
<dbReference type="Pfam" id="PF01150">
    <property type="entry name" value="GDA1_CD39"/>
    <property type="match status" value="1"/>
</dbReference>
<evidence type="ECO:0000256" key="5">
    <source>
        <dbReference type="SAM" id="Phobius"/>
    </source>
</evidence>
<keyword evidence="4" id="KW-0067">ATP-binding</keyword>
<dbReference type="AlphaFoldDB" id="A0A815GI70"/>
<dbReference type="Gene3D" id="3.30.420.150">
    <property type="entry name" value="Exopolyphosphatase. Domain 2"/>
    <property type="match status" value="1"/>
</dbReference>
<feature type="transmembrane region" description="Helical" evidence="5">
    <location>
        <begin position="12"/>
        <end position="38"/>
    </location>
</feature>
<organism evidence="6 7">
    <name type="scientific">Rotaria sordida</name>
    <dbReference type="NCBI Taxonomy" id="392033"/>
    <lineage>
        <taxon>Eukaryota</taxon>
        <taxon>Metazoa</taxon>
        <taxon>Spiralia</taxon>
        <taxon>Gnathifera</taxon>
        <taxon>Rotifera</taxon>
        <taxon>Eurotatoria</taxon>
        <taxon>Bdelloidea</taxon>
        <taxon>Philodinida</taxon>
        <taxon>Philodinidae</taxon>
        <taxon>Rotaria</taxon>
    </lineage>
</organism>
<dbReference type="InterPro" id="IPR000407">
    <property type="entry name" value="GDA1_CD39_NTPase"/>
</dbReference>
<gene>
    <name evidence="6" type="ORF">ZHD862_LOCUS29930</name>
</gene>
<keyword evidence="5" id="KW-1133">Transmembrane helix</keyword>
<keyword evidence="5" id="KW-0472">Membrane</keyword>
<dbReference type="PANTHER" id="PTHR11782">
    <property type="entry name" value="ADENOSINE/GUANOSINE DIPHOSPHATASE"/>
    <property type="match status" value="1"/>
</dbReference>
<dbReference type="PANTHER" id="PTHR11782:SF83">
    <property type="entry name" value="GUANOSINE-DIPHOSPHATASE"/>
    <property type="match status" value="1"/>
</dbReference>
<comment type="caution">
    <text evidence="6">The sequence shown here is derived from an EMBL/GenBank/DDBJ whole genome shotgun (WGS) entry which is preliminary data.</text>
</comment>
<evidence type="ECO:0000256" key="4">
    <source>
        <dbReference type="PIRSR" id="PIRSR600407-2"/>
    </source>
</evidence>
<feature type="transmembrane region" description="Helical" evidence="5">
    <location>
        <begin position="484"/>
        <end position="507"/>
    </location>
</feature>
<dbReference type="GO" id="GO:0005886">
    <property type="term" value="C:plasma membrane"/>
    <property type="evidence" value="ECO:0007669"/>
    <property type="project" value="TreeGrafter"/>
</dbReference>
<dbReference type="GO" id="GO:0045134">
    <property type="term" value="F:UDP phosphatase activity"/>
    <property type="evidence" value="ECO:0007669"/>
    <property type="project" value="TreeGrafter"/>
</dbReference>
<proteinExistence type="inferred from homology"/>
<dbReference type="Gene3D" id="3.30.420.40">
    <property type="match status" value="1"/>
</dbReference>
<comment type="similarity">
    <text evidence="1">Belongs to the GDA1/CD39 NTPase family.</text>
</comment>
<accession>A0A815GI70</accession>
<evidence type="ECO:0000313" key="6">
    <source>
        <dbReference type="EMBL" id="CAF1338761.1"/>
    </source>
</evidence>
<dbReference type="EMBL" id="CAJNOT010002720">
    <property type="protein sequence ID" value="CAF1338761.1"/>
    <property type="molecule type" value="Genomic_DNA"/>
</dbReference>
<evidence type="ECO:0000256" key="2">
    <source>
        <dbReference type="ARBA" id="ARBA00022801"/>
    </source>
</evidence>
<name>A0A815GI70_9BILA</name>
<reference evidence="6" key="1">
    <citation type="submission" date="2021-02" db="EMBL/GenBank/DDBJ databases">
        <authorList>
            <person name="Nowell W R."/>
        </authorList>
    </citation>
    <scope>NUCLEOTIDE SEQUENCE</scope>
</reference>
<evidence type="ECO:0000256" key="3">
    <source>
        <dbReference type="PIRSR" id="PIRSR600407-1"/>
    </source>
</evidence>
<protein>
    <recommendedName>
        <fullName evidence="8">Ectonucleoside triphosphate diphosphohydrolase 1</fullName>
    </recommendedName>
</protein>
<keyword evidence="5" id="KW-0812">Transmembrane</keyword>
<dbReference type="GO" id="GO:0005524">
    <property type="term" value="F:ATP binding"/>
    <property type="evidence" value="ECO:0007669"/>
    <property type="project" value="UniProtKB-KW"/>
</dbReference>
<dbReference type="Proteomes" id="UP000663864">
    <property type="component" value="Unassembled WGS sequence"/>
</dbReference>
<feature type="active site" description="Proton acceptor" evidence="3">
    <location>
        <position position="180"/>
    </location>
</feature>
<sequence length="515" mass="58116">KYINEMLRPEHLKIIFILSILICILSIGGLITLIVIWVTKLTPFRDYAVVVDAGSTHSKIFLYTWPADKSDGLGITSRVTQVKACSVPGGPITSIKDPTEINTQQYFESAMSDCINEIPLTRKSRAFIFLGGTAGLRLFEIKDSNYTNNLLSSTRSYFSSLGVRFKAPENQVRIISGSEEGLSGWVSTNILMGQLLKNNKPLETYGVSDMGGASTQFSFIAPDAMHDRFSMNLFNTAYDIYSHSYLCYGTEQLRLIYLGQLVNNANESLIINEPCLQNGFVQNLTYDDIFSTPCARNQYAPLPSINKSSIFSFIGSGDSSLCSDLVRERLNQSICTLTTCSFDNVYQPVPISPSTKFIAISAWYTTFNNLAPNISLSPNKDGNYDFNSVNFNQIQTAIAAICRQPWSDLLQPDKYRPFLCFNSMYHWTLLQHGYSMRDENLKNFHIVKSINSNEIGWTLGYMINQTNSIDPEFRPKRLITKDEFGGLLFLCSFLLIVSAIITIIAMMRYRRHRDY</sequence>
<dbReference type="GO" id="GO:0009134">
    <property type="term" value="P:nucleoside diphosphate catabolic process"/>
    <property type="evidence" value="ECO:0007669"/>
    <property type="project" value="TreeGrafter"/>
</dbReference>
<dbReference type="GO" id="GO:0004382">
    <property type="term" value="F:GDP phosphatase activity"/>
    <property type="evidence" value="ECO:0007669"/>
    <property type="project" value="TreeGrafter"/>
</dbReference>
<evidence type="ECO:0000313" key="7">
    <source>
        <dbReference type="Proteomes" id="UP000663864"/>
    </source>
</evidence>
<feature type="binding site" evidence="4">
    <location>
        <begin position="212"/>
        <end position="216"/>
    </location>
    <ligand>
        <name>ATP</name>
        <dbReference type="ChEBI" id="CHEBI:30616"/>
    </ligand>
</feature>
<evidence type="ECO:0000256" key="1">
    <source>
        <dbReference type="ARBA" id="ARBA00009283"/>
    </source>
</evidence>
<dbReference type="GO" id="GO:0017111">
    <property type="term" value="F:ribonucleoside triphosphate phosphatase activity"/>
    <property type="evidence" value="ECO:0007669"/>
    <property type="project" value="TreeGrafter"/>
</dbReference>
<keyword evidence="2" id="KW-0378">Hydrolase</keyword>
<evidence type="ECO:0008006" key="8">
    <source>
        <dbReference type="Google" id="ProtNLM"/>
    </source>
</evidence>
<keyword evidence="4" id="KW-0547">Nucleotide-binding</keyword>